<dbReference type="PANTHER" id="PTHR16231">
    <property type="entry name" value="COMM DOMAIN-CONTAINING PROTEIN 4-8 FAMILY MEMBER"/>
    <property type="match status" value="1"/>
</dbReference>
<dbReference type="GO" id="GO:0051059">
    <property type="term" value="F:NF-kappaB binding"/>
    <property type="evidence" value="ECO:0007669"/>
    <property type="project" value="TreeGrafter"/>
</dbReference>
<comment type="function">
    <text evidence="2">Scaffold protein in the commander complex that is essential for endosomal recycling of transmembrane cargos; the commander complex is composed of the CCC subcomplex and the retriever subcomplex. May modulate activity of cullin-RING E3 ubiquitin ligase (CRL) complexes. Down-regulates activation of NF-kappa-B. Inhibits TNF-induced NFKB1 activation.</text>
</comment>
<accession>A0A8J0UAN6</accession>
<evidence type="ECO:0000256" key="1">
    <source>
        <dbReference type="ARBA" id="ARBA00039908"/>
    </source>
</evidence>
<feature type="domain" description="COMM" evidence="4">
    <location>
        <begin position="167"/>
        <end position="234"/>
    </location>
</feature>
<evidence type="ECO:0000313" key="6">
    <source>
        <dbReference type="RefSeq" id="XP_018103982.1"/>
    </source>
</evidence>
<protein>
    <recommendedName>
        <fullName evidence="1">COMM domain-containing protein 6</fullName>
    </recommendedName>
</protein>
<dbReference type="CTD" id="779301"/>
<dbReference type="GeneID" id="779301"/>
<gene>
    <name evidence="6 7" type="primary">commd6.S</name>
    <name evidence="6" type="synonym">commd6</name>
</gene>
<dbReference type="Pfam" id="PF07258">
    <property type="entry name" value="COMM_domain"/>
    <property type="match status" value="1"/>
</dbReference>
<keyword evidence="5" id="KW-1185">Reference proteome</keyword>
<evidence type="ECO:0000256" key="3">
    <source>
        <dbReference type="ARBA" id="ARBA00093468"/>
    </source>
</evidence>
<evidence type="ECO:0000259" key="4">
    <source>
        <dbReference type="PROSITE" id="PS51269"/>
    </source>
</evidence>
<evidence type="ECO:0000256" key="2">
    <source>
        <dbReference type="ARBA" id="ARBA00093393"/>
    </source>
</evidence>
<dbReference type="InterPro" id="IPR017920">
    <property type="entry name" value="COMM"/>
</dbReference>
<evidence type="ECO:0000313" key="5">
    <source>
        <dbReference type="Proteomes" id="UP000186698"/>
    </source>
</evidence>
<dbReference type="CDD" id="cd04754">
    <property type="entry name" value="Commd6"/>
    <property type="match status" value="1"/>
</dbReference>
<comment type="similarity">
    <text evidence="3">Belongs to the COMM domain-containing protein 6 family.</text>
</comment>
<organism evidence="5 6">
    <name type="scientific">Xenopus laevis</name>
    <name type="common">African clawed frog</name>
    <dbReference type="NCBI Taxonomy" id="8355"/>
    <lineage>
        <taxon>Eukaryota</taxon>
        <taxon>Metazoa</taxon>
        <taxon>Chordata</taxon>
        <taxon>Craniata</taxon>
        <taxon>Vertebrata</taxon>
        <taxon>Euteleostomi</taxon>
        <taxon>Amphibia</taxon>
        <taxon>Batrachia</taxon>
        <taxon>Anura</taxon>
        <taxon>Pipoidea</taxon>
        <taxon>Pipidae</taxon>
        <taxon>Xenopodinae</taxon>
        <taxon>Xenopus</taxon>
        <taxon>Xenopus</taxon>
    </lineage>
</organism>
<reference evidence="6" key="2">
    <citation type="submission" date="2025-08" db="UniProtKB">
        <authorList>
            <consortium name="RefSeq"/>
        </authorList>
    </citation>
    <scope>IDENTIFICATION</scope>
    <source>
        <strain evidence="6">J_2021</strain>
        <tissue evidence="6">Erythrocytes</tissue>
    </source>
</reference>
<dbReference type="Xenbase" id="XB-GENE-6252473">
    <property type="gene designation" value="commd6.S"/>
</dbReference>
<sequence length="234" mass="26680">MAARSVAGMFERELEALGKKQGFEKTGDLIKIVPPDLFAELCQQSVQHLQRQRSGVDCHAIFQSFQAVGVHISEDELRKIIRGMTALFRHHSQRRPDFSIVLRTLIGMNTTRSFTAAKYNVTCEELLSMLISKLPKQILQVIRHVWNEEGKHLCELQKSRDLLPSGELVDFHWKIGMAVSSDSCRSLNHPYVTVELKVADYSGQITSKILELTIPEFKNFHKQFKEMSAVLETV</sequence>
<proteinExistence type="inferred from homology"/>
<dbReference type="InterPro" id="IPR047155">
    <property type="entry name" value="COMMD4/6/7/8"/>
</dbReference>
<dbReference type="OrthoDB" id="10251827at2759"/>
<dbReference type="PANTHER" id="PTHR16231:SF5">
    <property type="entry name" value="COMM DOMAIN-CONTAINING PROTEIN 6"/>
    <property type="match status" value="1"/>
</dbReference>
<name>A0A8J0UAN6_XENLA</name>
<dbReference type="PROSITE" id="PS51269">
    <property type="entry name" value="COMM"/>
    <property type="match status" value="1"/>
</dbReference>
<reference evidence="5" key="1">
    <citation type="submission" date="2024-06" db="UniProtKB">
        <authorList>
            <consortium name="RefSeq"/>
        </authorList>
    </citation>
    <scope>NUCLEOTIDE SEQUENCE [LARGE SCALE GENOMIC DNA]</scope>
    <source>
        <strain evidence="5">J_2021</strain>
    </source>
</reference>
<dbReference type="RefSeq" id="XP_018103982.1">
    <property type="nucleotide sequence ID" value="XM_018248493.2"/>
</dbReference>
<evidence type="ECO:0000313" key="7">
    <source>
        <dbReference type="Xenbase" id="XB-GENE-6252473"/>
    </source>
</evidence>
<dbReference type="Proteomes" id="UP000186698">
    <property type="component" value="Chromosome 2S"/>
</dbReference>
<dbReference type="AlphaFoldDB" id="A0A8J0UAN6"/>
<dbReference type="AGR" id="Xenbase:XB-GENE-6252473"/>